<dbReference type="InterPro" id="IPR003593">
    <property type="entry name" value="AAA+_ATPase"/>
</dbReference>
<evidence type="ECO:0000256" key="3">
    <source>
        <dbReference type="ARBA" id="ARBA00022505"/>
    </source>
</evidence>
<evidence type="ECO:0000256" key="8">
    <source>
        <dbReference type="ARBA" id="ARBA00023136"/>
    </source>
</evidence>
<evidence type="ECO:0000313" key="12">
    <source>
        <dbReference type="EMBL" id="WZC48930.1"/>
    </source>
</evidence>
<dbReference type="RefSeq" id="WP_341367043.1">
    <property type="nucleotide sequence ID" value="NZ_CP150951.2"/>
</dbReference>
<dbReference type="SMART" id="SM00382">
    <property type="entry name" value="AAA"/>
    <property type="match status" value="1"/>
</dbReference>
<keyword evidence="6 12" id="KW-0067">ATP-binding</keyword>
<keyword evidence="3 9" id="KW-0500">Molybdenum</keyword>
<evidence type="ECO:0000256" key="6">
    <source>
        <dbReference type="ARBA" id="ARBA00022840"/>
    </source>
</evidence>
<dbReference type="InterPro" id="IPR017871">
    <property type="entry name" value="ABC_transporter-like_CS"/>
</dbReference>
<keyword evidence="13" id="KW-1185">Reference proteome</keyword>
<keyword evidence="4" id="KW-0997">Cell inner membrane</keyword>
<dbReference type="GO" id="GO:0005524">
    <property type="term" value="F:ATP binding"/>
    <property type="evidence" value="ECO:0007669"/>
    <property type="project" value="UniProtKB-KW"/>
</dbReference>
<dbReference type="InterPro" id="IPR011868">
    <property type="entry name" value="ModC_ABC_ATP-bd"/>
</dbReference>
<dbReference type="PROSITE" id="PS00211">
    <property type="entry name" value="ABC_TRANSPORTER_1"/>
    <property type="match status" value="1"/>
</dbReference>
<keyword evidence="2" id="KW-1003">Cell membrane</keyword>
<dbReference type="InterPro" id="IPR027417">
    <property type="entry name" value="P-loop_NTPase"/>
</dbReference>
<dbReference type="SUPFAM" id="SSF52540">
    <property type="entry name" value="P-loop containing nucleoside triphosphate hydrolases"/>
    <property type="match status" value="1"/>
</dbReference>
<keyword evidence="5" id="KW-0547">Nucleotide-binding</keyword>
<evidence type="ECO:0000256" key="5">
    <source>
        <dbReference type="ARBA" id="ARBA00022741"/>
    </source>
</evidence>
<dbReference type="PANTHER" id="PTHR43514:SF4">
    <property type="entry name" value="ABC TRANSPORTER I FAMILY MEMBER 10"/>
    <property type="match status" value="1"/>
</dbReference>
<dbReference type="InterPro" id="IPR004606">
    <property type="entry name" value="Mop_domain"/>
</dbReference>
<evidence type="ECO:0000259" key="11">
    <source>
        <dbReference type="PROSITE" id="PS51866"/>
    </source>
</evidence>
<gene>
    <name evidence="12" type="primary">modC</name>
    <name evidence="12" type="ORF">AABB29_19175</name>
</gene>
<dbReference type="PANTHER" id="PTHR43514">
    <property type="entry name" value="ABC TRANSPORTER I FAMILY MEMBER 10"/>
    <property type="match status" value="1"/>
</dbReference>
<name>A0ABZ2V463_9RHOB</name>
<dbReference type="Pfam" id="PF00005">
    <property type="entry name" value="ABC_tran"/>
    <property type="match status" value="1"/>
</dbReference>
<evidence type="ECO:0000256" key="7">
    <source>
        <dbReference type="ARBA" id="ARBA00022967"/>
    </source>
</evidence>
<dbReference type="InterPro" id="IPR005116">
    <property type="entry name" value="Transp-assoc_OB_typ1"/>
</dbReference>
<dbReference type="NCBIfam" id="TIGR02142">
    <property type="entry name" value="modC_ABC"/>
    <property type="match status" value="1"/>
</dbReference>
<dbReference type="Gene3D" id="2.40.50.100">
    <property type="match status" value="1"/>
</dbReference>
<accession>A0ABZ2V463</accession>
<evidence type="ECO:0000256" key="2">
    <source>
        <dbReference type="ARBA" id="ARBA00022475"/>
    </source>
</evidence>
<evidence type="ECO:0000313" key="13">
    <source>
        <dbReference type="Proteomes" id="UP001440612"/>
    </source>
</evidence>
<sequence>MLELHIQKSLGDFALDIQAEAPAGVTVIFGPSGSGKTSVVNAVAGLMRPDQGRIAIGDRVLFDRAQRVNLPVNQRRVGYVFQDARLFPHLSVRRNLHYGGDHDATRVISVLGLEPLLDRRPAGLSGGERQRVALGRALMCDPQVLLMDEPLAALDAGRKAEILPYIERLRDEVKIPILYVTHDVSEVARLANTLLVMKQGRVVTQGPVGDVLSHPGTVPLVGVRAAGAVIVTKVAGRLLDDGLTELAFSGGRLLMPGNLGVLGQKVRLRIPAQDVILAREAPRDVSALNVLPVTISGIEQGRGPGVAVGLLAGQDRLLARITQRSLHRMNLDVGQQIYAIIKATAVGPEDVGH</sequence>
<dbReference type="InterPro" id="IPR008995">
    <property type="entry name" value="Mo/tungstate-bd_C_term_dom"/>
</dbReference>
<keyword evidence="7" id="KW-1278">Translocase</keyword>
<proteinExistence type="predicted"/>
<dbReference type="PROSITE" id="PS50893">
    <property type="entry name" value="ABC_TRANSPORTER_2"/>
    <property type="match status" value="1"/>
</dbReference>
<feature type="domain" description="ABC transporter" evidence="10">
    <location>
        <begin position="1"/>
        <end position="224"/>
    </location>
</feature>
<dbReference type="PROSITE" id="PS51866">
    <property type="entry name" value="MOP"/>
    <property type="match status" value="1"/>
</dbReference>
<reference evidence="13" key="1">
    <citation type="submission" date="2024-04" db="EMBL/GenBank/DDBJ databases">
        <title>Phylogenomic analyses of a clade within the roseobacter group suggest taxonomic reassignments of species of the genera Aestuariivita, Citreicella, Loktanella, Nautella, Pelagibaca, Ruegeria, Thalassobius, Thiobacimonas and Tropicibacter, and the proposal o.</title>
        <authorList>
            <person name="Jeon C.O."/>
        </authorList>
    </citation>
    <scope>NUCLEOTIDE SEQUENCE [LARGE SCALE GENOMIC DNA]</scope>
    <source>
        <strain evidence="13">BS5-3</strain>
    </source>
</reference>
<dbReference type="SUPFAM" id="SSF50331">
    <property type="entry name" value="MOP-like"/>
    <property type="match status" value="1"/>
</dbReference>
<protein>
    <submittedName>
        <fullName evidence="12">Molybdenum ABC transporter ATP-binding protein</fullName>
    </submittedName>
</protein>
<dbReference type="Gene3D" id="3.40.50.300">
    <property type="entry name" value="P-loop containing nucleotide triphosphate hydrolases"/>
    <property type="match status" value="1"/>
</dbReference>
<dbReference type="Pfam" id="PF03459">
    <property type="entry name" value="TOBE"/>
    <property type="match status" value="1"/>
</dbReference>
<feature type="domain" description="Mop" evidence="11">
    <location>
        <begin position="284"/>
        <end position="350"/>
    </location>
</feature>
<keyword evidence="8" id="KW-0472">Membrane</keyword>
<dbReference type="InterPro" id="IPR050334">
    <property type="entry name" value="Molybdenum_import_ModC"/>
</dbReference>
<evidence type="ECO:0000256" key="1">
    <source>
        <dbReference type="ARBA" id="ARBA00022448"/>
    </source>
</evidence>
<organism evidence="12 13">
    <name type="scientific">Yoonia phaeophyticola</name>
    <dbReference type="NCBI Taxonomy" id="3137369"/>
    <lineage>
        <taxon>Bacteria</taxon>
        <taxon>Pseudomonadati</taxon>
        <taxon>Pseudomonadota</taxon>
        <taxon>Alphaproteobacteria</taxon>
        <taxon>Rhodobacterales</taxon>
        <taxon>Paracoccaceae</taxon>
        <taxon>Yoonia</taxon>
    </lineage>
</organism>
<evidence type="ECO:0000256" key="4">
    <source>
        <dbReference type="ARBA" id="ARBA00022519"/>
    </source>
</evidence>
<dbReference type="EMBL" id="CP150951">
    <property type="protein sequence ID" value="WZC48930.1"/>
    <property type="molecule type" value="Genomic_DNA"/>
</dbReference>
<dbReference type="Proteomes" id="UP001440612">
    <property type="component" value="Chromosome"/>
</dbReference>
<evidence type="ECO:0000259" key="10">
    <source>
        <dbReference type="PROSITE" id="PS50893"/>
    </source>
</evidence>
<keyword evidence="1" id="KW-0813">Transport</keyword>
<dbReference type="InterPro" id="IPR003439">
    <property type="entry name" value="ABC_transporter-like_ATP-bd"/>
</dbReference>
<evidence type="ECO:0000256" key="9">
    <source>
        <dbReference type="PROSITE-ProRule" id="PRU01213"/>
    </source>
</evidence>